<name>A0A4W5MEV9_9TELE</name>
<keyword evidence="2" id="KW-1185">Reference proteome</keyword>
<accession>A0A4W5MEV9</accession>
<reference evidence="1" key="3">
    <citation type="submission" date="2025-09" db="UniProtKB">
        <authorList>
            <consortium name="Ensembl"/>
        </authorList>
    </citation>
    <scope>IDENTIFICATION</scope>
</reference>
<dbReference type="Ensembl" id="ENSHHUT00000037351.1">
    <property type="protein sequence ID" value="ENSHHUP00000035915.1"/>
    <property type="gene ID" value="ENSHHUG00000022598.1"/>
</dbReference>
<evidence type="ECO:0000313" key="1">
    <source>
        <dbReference type="Ensembl" id="ENSHHUP00000035915.1"/>
    </source>
</evidence>
<reference evidence="1" key="2">
    <citation type="submission" date="2025-08" db="UniProtKB">
        <authorList>
            <consortium name="Ensembl"/>
        </authorList>
    </citation>
    <scope>IDENTIFICATION</scope>
</reference>
<dbReference type="Proteomes" id="UP000314982">
    <property type="component" value="Unassembled WGS sequence"/>
</dbReference>
<proteinExistence type="predicted"/>
<sequence length="142" mass="15798">MKQLFIEYLSLSYLIKHHKILHKMIVKVSATSDTRRKFDLLLLTDSSGDLILHTVLSGNVTGVWRHIEAVGSELRGLFKSAETIPGAMGPEQQAKPLVVVSNQGLQTSVALSVLWEADVFGKTLWMLRSVDPSPADNWKSTR</sequence>
<dbReference type="AlphaFoldDB" id="A0A4W5MEV9"/>
<organism evidence="1 2">
    <name type="scientific">Hucho hucho</name>
    <name type="common">huchen</name>
    <dbReference type="NCBI Taxonomy" id="62062"/>
    <lineage>
        <taxon>Eukaryota</taxon>
        <taxon>Metazoa</taxon>
        <taxon>Chordata</taxon>
        <taxon>Craniata</taxon>
        <taxon>Vertebrata</taxon>
        <taxon>Euteleostomi</taxon>
        <taxon>Actinopterygii</taxon>
        <taxon>Neopterygii</taxon>
        <taxon>Teleostei</taxon>
        <taxon>Protacanthopterygii</taxon>
        <taxon>Salmoniformes</taxon>
        <taxon>Salmonidae</taxon>
        <taxon>Salmoninae</taxon>
        <taxon>Hucho</taxon>
    </lineage>
</organism>
<reference evidence="2" key="1">
    <citation type="submission" date="2018-06" db="EMBL/GenBank/DDBJ databases">
        <title>Genome assembly of Danube salmon.</title>
        <authorList>
            <person name="Macqueen D.J."/>
            <person name="Gundappa M.K."/>
        </authorList>
    </citation>
    <scope>NUCLEOTIDE SEQUENCE [LARGE SCALE GENOMIC DNA]</scope>
</reference>
<dbReference type="GeneTree" id="ENSGT00950000185626"/>
<protein>
    <submittedName>
        <fullName evidence="1">Uncharacterized protein</fullName>
    </submittedName>
</protein>
<evidence type="ECO:0000313" key="2">
    <source>
        <dbReference type="Proteomes" id="UP000314982"/>
    </source>
</evidence>